<dbReference type="EMBL" id="OCNH01000007">
    <property type="protein sequence ID" value="SOD97776.1"/>
    <property type="molecule type" value="Genomic_DNA"/>
</dbReference>
<organism evidence="1 2">
    <name type="scientific">Spirosoma fluviale</name>
    <dbReference type="NCBI Taxonomy" id="1597977"/>
    <lineage>
        <taxon>Bacteria</taxon>
        <taxon>Pseudomonadati</taxon>
        <taxon>Bacteroidota</taxon>
        <taxon>Cytophagia</taxon>
        <taxon>Cytophagales</taxon>
        <taxon>Cytophagaceae</taxon>
        <taxon>Spirosoma</taxon>
    </lineage>
</organism>
<proteinExistence type="predicted"/>
<dbReference type="RefSeq" id="WP_097130954.1">
    <property type="nucleotide sequence ID" value="NZ_OCNH01000007.1"/>
</dbReference>
<dbReference type="OrthoDB" id="9799598at2"/>
<protein>
    <submittedName>
        <fullName evidence="1">DinB family protein</fullName>
    </submittedName>
</protein>
<dbReference type="AlphaFoldDB" id="A0A286GRI3"/>
<gene>
    <name evidence="1" type="ORF">SAMN06269250_5917</name>
</gene>
<keyword evidence="2" id="KW-1185">Reference proteome</keyword>
<evidence type="ECO:0000313" key="1">
    <source>
        <dbReference type="EMBL" id="SOD97776.1"/>
    </source>
</evidence>
<evidence type="ECO:0000313" key="2">
    <source>
        <dbReference type="Proteomes" id="UP000219452"/>
    </source>
</evidence>
<accession>A0A286GRI3</accession>
<sequence length="173" mass="20170">MLDIVKHSLWTQFGASIDSLKNAIELWPQAYWDTDTRFFYIAYHCLIMLDYYLTIPYTGEFPSTLPFTFAEPGVQAKGVLGDMVPNRIYSKAEMLASLATTREKCRVFIEGLTEEKMNERWIEGPEAYDMNYAVPEILFYNMRHVQHHAAQLNMILRQKLDQSPGWVFRADKS</sequence>
<dbReference type="Gene3D" id="1.20.120.450">
    <property type="entry name" value="dinb family like domain"/>
    <property type="match status" value="1"/>
</dbReference>
<reference evidence="2" key="1">
    <citation type="submission" date="2017-09" db="EMBL/GenBank/DDBJ databases">
        <authorList>
            <person name="Varghese N."/>
            <person name="Submissions S."/>
        </authorList>
    </citation>
    <scope>NUCLEOTIDE SEQUENCE [LARGE SCALE GENOMIC DNA]</scope>
    <source>
        <strain evidence="2">DSM 29961</strain>
    </source>
</reference>
<dbReference type="Proteomes" id="UP000219452">
    <property type="component" value="Unassembled WGS sequence"/>
</dbReference>
<name>A0A286GRI3_9BACT</name>
<dbReference type="SUPFAM" id="SSF109854">
    <property type="entry name" value="DinB/YfiT-like putative metalloenzymes"/>
    <property type="match status" value="1"/>
</dbReference>
<dbReference type="InterPro" id="IPR034660">
    <property type="entry name" value="DinB/YfiT-like"/>
</dbReference>